<dbReference type="Gene3D" id="1.10.1200.10">
    <property type="entry name" value="ACP-like"/>
    <property type="match status" value="1"/>
</dbReference>
<dbReference type="InterPro" id="IPR009081">
    <property type="entry name" value="PP-bd_ACP"/>
</dbReference>
<name>A0A6G4X945_9ACTN</name>
<dbReference type="SMART" id="SM00823">
    <property type="entry name" value="PKS_PP"/>
    <property type="match status" value="1"/>
</dbReference>
<gene>
    <name evidence="7" type="ORF">G5C65_34080</name>
</gene>
<evidence type="ECO:0000256" key="1">
    <source>
        <dbReference type="ARBA" id="ARBA00022450"/>
    </source>
</evidence>
<dbReference type="EMBL" id="JAAKZZ010000676">
    <property type="protein sequence ID" value="NGO73274.1"/>
    <property type="molecule type" value="Genomic_DNA"/>
</dbReference>
<dbReference type="Proteomes" id="UP000477722">
    <property type="component" value="Unassembled WGS sequence"/>
</dbReference>
<feature type="domain" description="Carrier" evidence="6">
    <location>
        <begin position="1"/>
        <end position="70"/>
    </location>
</feature>
<keyword evidence="3" id="KW-0808">Transferase</keyword>
<keyword evidence="2" id="KW-0597">Phosphoprotein</keyword>
<dbReference type="PANTHER" id="PTHR43775:SF51">
    <property type="entry name" value="INACTIVE PHENOLPHTHIOCEROL SYNTHESIS POLYKETIDE SYNTHASE TYPE I PKS1-RELATED"/>
    <property type="match status" value="1"/>
</dbReference>
<dbReference type="Pfam" id="PF00550">
    <property type="entry name" value="PP-binding"/>
    <property type="match status" value="1"/>
</dbReference>
<comment type="caution">
    <text evidence="7">The sequence shown here is derived from an EMBL/GenBank/DDBJ whole genome shotgun (WGS) entry which is preliminary data.</text>
</comment>
<dbReference type="SMART" id="SM01294">
    <property type="entry name" value="PKS_PP_betabranch"/>
    <property type="match status" value="1"/>
</dbReference>
<dbReference type="InterPro" id="IPR036736">
    <property type="entry name" value="ACP-like_sf"/>
</dbReference>
<evidence type="ECO:0000256" key="2">
    <source>
        <dbReference type="ARBA" id="ARBA00022553"/>
    </source>
</evidence>
<evidence type="ECO:0000256" key="5">
    <source>
        <dbReference type="SAM" id="MobiDB-lite"/>
    </source>
</evidence>
<keyword evidence="1" id="KW-0596">Phosphopantetheine</keyword>
<dbReference type="GO" id="GO:0017000">
    <property type="term" value="P:antibiotic biosynthetic process"/>
    <property type="evidence" value="ECO:0007669"/>
    <property type="project" value="UniProtKB-ARBA"/>
</dbReference>
<evidence type="ECO:0000259" key="6">
    <source>
        <dbReference type="PROSITE" id="PS50075"/>
    </source>
</evidence>
<dbReference type="GO" id="GO:0006633">
    <property type="term" value="P:fatty acid biosynthetic process"/>
    <property type="evidence" value="ECO:0007669"/>
    <property type="project" value="TreeGrafter"/>
</dbReference>
<sequence>MRAQAAVVLGHAGVEAVEAGRAFRDLGFDSLMAVELRNQLSAQTGLGLPATLVFDHPTPDALADQLRAELTPDEAQQAAASVAEDIDRLEASLLTLSRAEGERFDVAGRLQTLLATWKQGTASGEEVADDDALDQAASADEVLQLIQKEFGSPKVNGAQTPPVKGDGHGG</sequence>
<proteinExistence type="predicted"/>
<dbReference type="InterPro" id="IPR020806">
    <property type="entry name" value="PKS_PP-bd"/>
</dbReference>
<dbReference type="PANTHER" id="PTHR43775">
    <property type="entry name" value="FATTY ACID SYNTHASE"/>
    <property type="match status" value="1"/>
</dbReference>
<protein>
    <recommendedName>
        <fullName evidence="6">Carrier domain-containing protein</fullName>
    </recommendedName>
</protein>
<evidence type="ECO:0000256" key="4">
    <source>
        <dbReference type="ARBA" id="ARBA00023268"/>
    </source>
</evidence>
<dbReference type="InterPro" id="IPR006162">
    <property type="entry name" value="Ppantetheine_attach_site"/>
</dbReference>
<dbReference type="PROSITE" id="PS50075">
    <property type="entry name" value="CARRIER"/>
    <property type="match status" value="1"/>
</dbReference>
<dbReference type="AlphaFoldDB" id="A0A6G4X945"/>
<reference evidence="7 8" key="1">
    <citation type="submission" date="2020-02" db="EMBL/GenBank/DDBJ databases">
        <title>Whole-genome analyses of novel actinobacteria.</title>
        <authorList>
            <person name="Sahin N."/>
            <person name="Tatar D."/>
        </authorList>
    </citation>
    <scope>NUCLEOTIDE SEQUENCE [LARGE SCALE GENOMIC DNA]</scope>
    <source>
        <strain evidence="7 8">SB3404</strain>
    </source>
</reference>
<evidence type="ECO:0000313" key="8">
    <source>
        <dbReference type="Proteomes" id="UP000477722"/>
    </source>
</evidence>
<dbReference type="InterPro" id="IPR050091">
    <property type="entry name" value="PKS_NRPS_Biosynth_Enz"/>
</dbReference>
<feature type="region of interest" description="Disordered" evidence="5">
    <location>
        <begin position="150"/>
        <end position="170"/>
    </location>
</feature>
<dbReference type="FunFam" id="1.10.1200.10:FF:000007">
    <property type="entry name" value="Probable polyketide synthase pks17"/>
    <property type="match status" value="1"/>
</dbReference>
<dbReference type="SUPFAM" id="SSF47336">
    <property type="entry name" value="ACP-like"/>
    <property type="match status" value="1"/>
</dbReference>
<dbReference type="PROSITE" id="PS00012">
    <property type="entry name" value="PHOSPHOPANTETHEINE"/>
    <property type="match status" value="1"/>
</dbReference>
<evidence type="ECO:0000256" key="3">
    <source>
        <dbReference type="ARBA" id="ARBA00022679"/>
    </source>
</evidence>
<evidence type="ECO:0000313" key="7">
    <source>
        <dbReference type="EMBL" id="NGO73274.1"/>
    </source>
</evidence>
<dbReference type="GO" id="GO:0031177">
    <property type="term" value="F:phosphopantetheine binding"/>
    <property type="evidence" value="ECO:0007669"/>
    <property type="project" value="InterPro"/>
</dbReference>
<accession>A0A6G4X945</accession>
<keyword evidence="4" id="KW-0511">Multifunctional enzyme</keyword>
<keyword evidence="8" id="KW-1185">Reference proteome</keyword>
<organism evidence="7 8">
    <name type="scientific">Streptomyces boncukensis</name>
    <dbReference type="NCBI Taxonomy" id="2711219"/>
    <lineage>
        <taxon>Bacteria</taxon>
        <taxon>Bacillati</taxon>
        <taxon>Actinomycetota</taxon>
        <taxon>Actinomycetes</taxon>
        <taxon>Kitasatosporales</taxon>
        <taxon>Streptomycetaceae</taxon>
        <taxon>Streptomyces</taxon>
    </lineage>
</organism>
<dbReference type="GO" id="GO:0004312">
    <property type="term" value="F:fatty acid synthase activity"/>
    <property type="evidence" value="ECO:0007669"/>
    <property type="project" value="TreeGrafter"/>
</dbReference>